<comment type="catalytic activity">
    <reaction evidence="1">
        <text>2 alpha,alpha'-trehalose 6-mycolate = alpha,alpha'-trehalose 6,6'-bismycolate + alpha,alpha-trehalose</text>
        <dbReference type="Rhea" id="RHEA:23472"/>
        <dbReference type="ChEBI" id="CHEBI:16551"/>
        <dbReference type="ChEBI" id="CHEBI:18195"/>
        <dbReference type="ChEBI" id="CHEBI:18234"/>
        <dbReference type="EC" id="2.3.1.122"/>
    </reaction>
</comment>
<dbReference type="EMBL" id="JAVDYG010000001">
    <property type="protein sequence ID" value="MDR7361180.1"/>
    <property type="molecule type" value="Genomic_DNA"/>
</dbReference>
<keyword evidence="6" id="KW-0012">Acyltransferase</keyword>
<protein>
    <recommendedName>
        <fullName evidence="7">Acyl-CoA:diacylglycerol acyltransferase</fullName>
        <ecNumber evidence="3">2.3.1.122</ecNumber>
        <ecNumber evidence="4">2.3.1.20</ecNumber>
    </recommendedName>
</protein>
<keyword evidence="9" id="KW-0378">Hydrolase</keyword>
<dbReference type="InterPro" id="IPR050583">
    <property type="entry name" value="Mycobacterial_A85_antigen"/>
</dbReference>
<sequence length="301" mass="31643">MTMGGSSHAHAPVDPAPLAVRTTRRTFLAGAGVAGAGALGAGLAVEGGLLPGGDVLRAVLGRNGGTLPIPDVPRGTLVSGSFASPARLGAQTGWTICWPHGIERGTPLPVLVMLHGHASDHTAAFEGLGMDRFLTQAVRHDLPPFAIASVDGGRDYWKPAPDGSDASRMVVDEFVPLLAEHGLDTATMSLGGWSMGGYGSLRIAGLGLLPVRSVATFAPALHYAEDADDVLRNPQRLRGMPVQVSVGRGDLFWRVDRQYVAALRAQGVRPEVHTGPGGHTQRFWRTFVPGLLRFTARHLTA</sequence>
<dbReference type="SUPFAM" id="SSF53474">
    <property type="entry name" value="alpha/beta-Hydrolases"/>
    <property type="match status" value="1"/>
</dbReference>
<evidence type="ECO:0000256" key="2">
    <source>
        <dbReference type="ARBA" id="ARBA00005874"/>
    </source>
</evidence>
<keyword evidence="5" id="KW-0808">Transferase</keyword>
<dbReference type="RefSeq" id="WP_310298755.1">
    <property type="nucleotide sequence ID" value="NZ_BAAAPS010000014.1"/>
</dbReference>
<dbReference type="InterPro" id="IPR000801">
    <property type="entry name" value="Esterase-like"/>
</dbReference>
<organism evidence="9 10">
    <name type="scientific">Nocardioides marmoribigeumensis</name>
    <dbReference type="NCBI Taxonomy" id="433649"/>
    <lineage>
        <taxon>Bacteria</taxon>
        <taxon>Bacillati</taxon>
        <taxon>Actinomycetota</taxon>
        <taxon>Actinomycetes</taxon>
        <taxon>Propionibacteriales</taxon>
        <taxon>Nocardioidaceae</taxon>
        <taxon>Nocardioides</taxon>
    </lineage>
</organism>
<evidence type="ECO:0000256" key="5">
    <source>
        <dbReference type="ARBA" id="ARBA00022679"/>
    </source>
</evidence>
<evidence type="ECO:0000256" key="8">
    <source>
        <dbReference type="ARBA" id="ARBA00048109"/>
    </source>
</evidence>
<comment type="caution">
    <text evidence="9">The sequence shown here is derived from an EMBL/GenBank/DDBJ whole genome shotgun (WGS) entry which is preliminary data.</text>
</comment>
<dbReference type="PANTHER" id="PTHR48098">
    <property type="entry name" value="ENTEROCHELIN ESTERASE-RELATED"/>
    <property type="match status" value="1"/>
</dbReference>
<evidence type="ECO:0000256" key="7">
    <source>
        <dbReference type="ARBA" id="ARBA00032572"/>
    </source>
</evidence>
<dbReference type="GO" id="GO:0016787">
    <property type="term" value="F:hydrolase activity"/>
    <property type="evidence" value="ECO:0007669"/>
    <property type="project" value="UniProtKB-KW"/>
</dbReference>
<dbReference type="InterPro" id="IPR029058">
    <property type="entry name" value="AB_hydrolase_fold"/>
</dbReference>
<evidence type="ECO:0000256" key="1">
    <source>
        <dbReference type="ARBA" id="ARBA00000697"/>
    </source>
</evidence>
<evidence type="ECO:0000256" key="6">
    <source>
        <dbReference type="ARBA" id="ARBA00023315"/>
    </source>
</evidence>
<dbReference type="InterPro" id="IPR006311">
    <property type="entry name" value="TAT_signal"/>
</dbReference>
<dbReference type="EC" id="2.3.1.122" evidence="3"/>
<dbReference type="PROSITE" id="PS51318">
    <property type="entry name" value="TAT"/>
    <property type="match status" value="1"/>
</dbReference>
<dbReference type="Pfam" id="PF00756">
    <property type="entry name" value="Esterase"/>
    <property type="match status" value="1"/>
</dbReference>
<dbReference type="Gene3D" id="3.40.50.1820">
    <property type="entry name" value="alpha/beta hydrolase"/>
    <property type="match status" value="1"/>
</dbReference>
<dbReference type="PANTHER" id="PTHR48098:SF1">
    <property type="entry name" value="DIACYLGLYCEROL ACYLTRANSFERASE_MYCOLYLTRANSFERASE AG85A"/>
    <property type="match status" value="1"/>
</dbReference>
<keyword evidence="10" id="KW-1185">Reference proteome</keyword>
<dbReference type="Proteomes" id="UP001183648">
    <property type="component" value="Unassembled WGS sequence"/>
</dbReference>
<name>A0ABU2BRB3_9ACTN</name>
<dbReference type="EC" id="2.3.1.20" evidence="4"/>
<reference evidence="9 10" key="1">
    <citation type="submission" date="2023-07" db="EMBL/GenBank/DDBJ databases">
        <title>Sequencing the genomes of 1000 actinobacteria strains.</title>
        <authorList>
            <person name="Klenk H.-P."/>
        </authorList>
    </citation>
    <scope>NUCLEOTIDE SEQUENCE [LARGE SCALE GENOMIC DNA]</scope>
    <source>
        <strain evidence="9 10">DSM 19426</strain>
    </source>
</reference>
<evidence type="ECO:0000313" key="10">
    <source>
        <dbReference type="Proteomes" id="UP001183648"/>
    </source>
</evidence>
<accession>A0ABU2BRB3</accession>
<evidence type="ECO:0000256" key="4">
    <source>
        <dbReference type="ARBA" id="ARBA00013244"/>
    </source>
</evidence>
<comment type="similarity">
    <text evidence="2">Belongs to the mycobacterial A85 antigen family.</text>
</comment>
<proteinExistence type="inferred from homology"/>
<evidence type="ECO:0000256" key="3">
    <source>
        <dbReference type="ARBA" id="ARBA00012820"/>
    </source>
</evidence>
<evidence type="ECO:0000313" key="9">
    <source>
        <dbReference type="EMBL" id="MDR7361180.1"/>
    </source>
</evidence>
<comment type="catalytic activity">
    <reaction evidence="8">
        <text>an acyl-CoA + a 1,2-diacyl-sn-glycerol = a triacyl-sn-glycerol + CoA</text>
        <dbReference type="Rhea" id="RHEA:10868"/>
        <dbReference type="ChEBI" id="CHEBI:17815"/>
        <dbReference type="ChEBI" id="CHEBI:57287"/>
        <dbReference type="ChEBI" id="CHEBI:58342"/>
        <dbReference type="ChEBI" id="CHEBI:64615"/>
        <dbReference type="EC" id="2.3.1.20"/>
    </reaction>
</comment>
<gene>
    <name evidence="9" type="ORF">J2S63_000733</name>
</gene>